<dbReference type="GO" id="GO:0005634">
    <property type="term" value="C:nucleus"/>
    <property type="evidence" value="ECO:0007669"/>
    <property type="project" value="TreeGrafter"/>
</dbReference>
<dbReference type="GO" id="GO:0000978">
    <property type="term" value="F:RNA polymerase II cis-regulatory region sequence-specific DNA binding"/>
    <property type="evidence" value="ECO:0007669"/>
    <property type="project" value="InterPro"/>
</dbReference>
<keyword evidence="3" id="KW-0010">Activator</keyword>
<evidence type="ECO:0000256" key="7">
    <source>
        <dbReference type="SAM" id="Phobius"/>
    </source>
</evidence>
<dbReference type="InterPro" id="IPR004826">
    <property type="entry name" value="bZIP_Maf"/>
</dbReference>
<feature type="transmembrane region" description="Helical" evidence="7">
    <location>
        <begin position="21"/>
        <end position="38"/>
    </location>
</feature>
<dbReference type="OrthoDB" id="7458135at2759"/>
<feature type="region of interest" description="Disordered" evidence="6">
    <location>
        <begin position="71"/>
        <end position="96"/>
    </location>
</feature>
<dbReference type="InterPro" id="IPR047167">
    <property type="entry name" value="NFE2-like"/>
</dbReference>
<keyword evidence="10" id="KW-1185">Reference proteome</keyword>
<keyword evidence="1" id="KW-0805">Transcription regulation</keyword>
<feature type="compositionally biased region" description="Low complexity" evidence="6">
    <location>
        <begin position="134"/>
        <end position="148"/>
    </location>
</feature>
<protein>
    <recommendedName>
        <fullName evidence="8">BZIP domain-containing protein</fullName>
    </recommendedName>
</protein>
<gene>
    <name evidence="9" type="ORF">CAMP_LOCUS10937</name>
</gene>
<keyword evidence="7" id="KW-0472">Membrane</keyword>
<dbReference type="GO" id="GO:0000981">
    <property type="term" value="F:DNA-binding transcription factor activity, RNA polymerase II-specific"/>
    <property type="evidence" value="ECO:0007669"/>
    <property type="project" value="TreeGrafter"/>
</dbReference>
<dbReference type="Gene3D" id="1.10.880.10">
    <property type="entry name" value="Transcription factor, Skn-1-like, DNA-binding domain"/>
    <property type="match status" value="1"/>
</dbReference>
<dbReference type="PROSITE" id="PS00036">
    <property type="entry name" value="BZIP_BASIC"/>
    <property type="match status" value="1"/>
</dbReference>
<sequence>MVEEKKQEEIDKKERKRRDKVFGITSILIWLVVSSPFVTQPEFRHFLAERAIFERSVDRIAEITERAHKMFSQSNNQEGYSDYQQNPNQYSNDPKMTPGFYRPMGIRWRDDQSLMQVQTMPILTEHRSASPFGTRRSNSPSRPTTSNRFDTYSYDSPSLEDADLIDVLWRSDIAIEKGVRQVAPAEQYERDLQMLTEKSTITGLTAEEHQRYEDLSKGMFQDFYPSFASSQNNNNNYQNTHNNNLQMKTLENRVAPIPSDEDLAALLEDVSKEESQLNLVFDQQNIVQTQQSQQPILQNVSLSEGIVYSQNNLTEMSMLRSDELAPTASNEDLQAETFFNSTDSNTMQQYLMPAEAEPVDVFPPSQFSYIPMINDTAHEQVSNGNVDFDHRYSRIPPTATATAPTRPANHDQLGAAISSALGGAARNGTTLSSPLFDPYHSMRQSFSDVDTSSTCSRLSSESPRYNREEGTSQGIPASRFYGKLIPNDFTFGRQTSPIRKISRVIPLTGQQQRKRGRQSKDEQLATEMALPVTAHQISEMSLSELQQVLKIDTLSEGQKQLIRKIRRRGKNKVAARTCRQRRTDRHGRAIDMNYI</sequence>
<keyword evidence="4" id="KW-0804">Transcription</keyword>
<feature type="compositionally biased region" description="Low complexity" evidence="6">
    <location>
        <begin position="452"/>
        <end position="462"/>
    </location>
</feature>
<dbReference type="InterPro" id="IPR004827">
    <property type="entry name" value="bZIP"/>
</dbReference>
<name>A0A9P1N1T2_9PELO</name>
<comment type="caution">
    <text evidence="9">The sequence shown here is derived from an EMBL/GenBank/DDBJ whole genome shotgun (WGS) entry which is preliminary data.</text>
</comment>
<evidence type="ECO:0000256" key="2">
    <source>
        <dbReference type="ARBA" id="ARBA00023125"/>
    </source>
</evidence>
<dbReference type="PANTHER" id="PTHR24411:SF55">
    <property type="entry name" value="SEGMENTATION PROTEIN CAP'N'COLLAR"/>
    <property type="match status" value="1"/>
</dbReference>
<keyword evidence="2" id="KW-0238">DNA-binding</keyword>
<dbReference type="InterPro" id="IPR008917">
    <property type="entry name" value="TF_DNA-bd_sf"/>
</dbReference>
<feature type="compositionally biased region" description="Polar residues" evidence="6">
    <location>
        <begin position="71"/>
        <end position="94"/>
    </location>
</feature>
<evidence type="ECO:0000256" key="1">
    <source>
        <dbReference type="ARBA" id="ARBA00023015"/>
    </source>
</evidence>
<evidence type="ECO:0000256" key="6">
    <source>
        <dbReference type="SAM" id="MobiDB-lite"/>
    </source>
</evidence>
<feature type="domain" description="BZIP" evidence="8">
    <location>
        <begin position="566"/>
        <end position="581"/>
    </location>
</feature>
<dbReference type="Pfam" id="PF03131">
    <property type="entry name" value="bZIP_Maf"/>
    <property type="match status" value="1"/>
</dbReference>
<evidence type="ECO:0000256" key="5">
    <source>
        <dbReference type="ARBA" id="ARBA00023242"/>
    </source>
</evidence>
<proteinExistence type="predicted"/>
<evidence type="ECO:0000256" key="4">
    <source>
        <dbReference type="ARBA" id="ARBA00023163"/>
    </source>
</evidence>
<dbReference type="PANTHER" id="PTHR24411">
    <property type="entry name" value="NUCLEAR FACTOR ERYTHROID 2-RELATED FACTOR"/>
    <property type="match status" value="1"/>
</dbReference>
<accession>A0A9P1N1T2</accession>
<dbReference type="AlphaFoldDB" id="A0A9P1N1T2"/>
<evidence type="ECO:0000313" key="10">
    <source>
        <dbReference type="Proteomes" id="UP001152747"/>
    </source>
</evidence>
<feature type="region of interest" description="Disordered" evidence="6">
    <location>
        <begin position="445"/>
        <end position="473"/>
    </location>
</feature>
<dbReference type="EMBL" id="CANHGI010000004">
    <property type="protein sequence ID" value="CAI5448300.1"/>
    <property type="molecule type" value="Genomic_DNA"/>
</dbReference>
<evidence type="ECO:0000259" key="8">
    <source>
        <dbReference type="PROSITE" id="PS00036"/>
    </source>
</evidence>
<reference evidence="9" key="1">
    <citation type="submission" date="2022-11" db="EMBL/GenBank/DDBJ databases">
        <authorList>
            <person name="Kikuchi T."/>
        </authorList>
    </citation>
    <scope>NUCLEOTIDE SEQUENCE</scope>
    <source>
        <strain evidence="9">PS1010</strain>
    </source>
</reference>
<feature type="region of interest" description="Disordered" evidence="6">
    <location>
        <begin position="125"/>
        <end position="152"/>
    </location>
</feature>
<keyword evidence="7" id="KW-1133">Transmembrane helix</keyword>
<dbReference type="SUPFAM" id="SSF47454">
    <property type="entry name" value="A DNA-binding domain in eukaryotic transcription factors"/>
    <property type="match status" value="1"/>
</dbReference>
<evidence type="ECO:0000256" key="3">
    <source>
        <dbReference type="ARBA" id="ARBA00023159"/>
    </source>
</evidence>
<organism evidence="9 10">
    <name type="scientific">Caenorhabditis angaria</name>
    <dbReference type="NCBI Taxonomy" id="860376"/>
    <lineage>
        <taxon>Eukaryota</taxon>
        <taxon>Metazoa</taxon>
        <taxon>Ecdysozoa</taxon>
        <taxon>Nematoda</taxon>
        <taxon>Chromadorea</taxon>
        <taxon>Rhabditida</taxon>
        <taxon>Rhabditina</taxon>
        <taxon>Rhabditomorpha</taxon>
        <taxon>Rhabditoidea</taxon>
        <taxon>Rhabditidae</taxon>
        <taxon>Peloderinae</taxon>
        <taxon>Caenorhabditis</taxon>
    </lineage>
</organism>
<keyword evidence="5" id="KW-0539">Nucleus</keyword>
<dbReference type="Proteomes" id="UP001152747">
    <property type="component" value="Unassembled WGS sequence"/>
</dbReference>
<evidence type="ECO:0000313" key="9">
    <source>
        <dbReference type="EMBL" id="CAI5448300.1"/>
    </source>
</evidence>
<keyword evidence="7" id="KW-0812">Transmembrane</keyword>